<protein>
    <recommendedName>
        <fullName evidence="17">Fibrocystin-L</fullName>
    </recommendedName>
</protein>
<evidence type="ECO:0008006" key="17">
    <source>
        <dbReference type="Google" id="ProtNLM"/>
    </source>
</evidence>
<dbReference type="InterPro" id="IPR008972">
    <property type="entry name" value="Cupredoxin"/>
</dbReference>
<dbReference type="CDD" id="cd00102">
    <property type="entry name" value="IPT"/>
    <property type="match status" value="2"/>
</dbReference>
<evidence type="ECO:0000256" key="11">
    <source>
        <dbReference type="ARBA" id="ARBA00023273"/>
    </source>
</evidence>
<dbReference type="EMBL" id="JAEAOA010002355">
    <property type="protein sequence ID" value="KAK3587660.1"/>
    <property type="molecule type" value="Genomic_DNA"/>
</dbReference>
<dbReference type="Gene3D" id="2.160.20.10">
    <property type="entry name" value="Single-stranded right-handed beta-helix, Pectin lyase-like"/>
    <property type="match status" value="1"/>
</dbReference>
<dbReference type="FunFam" id="2.60.40.10:FF:000616">
    <property type="entry name" value="PKHD1 like 1"/>
    <property type="match status" value="1"/>
</dbReference>
<evidence type="ECO:0000256" key="5">
    <source>
        <dbReference type="ARBA" id="ARBA00022692"/>
    </source>
</evidence>
<dbReference type="SUPFAM" id="SSF81296">
    <property type="entry name" value="E set domains"/>
    <property type="match status" value="11"/>
</dbReference>
<sequence length="4497" mass="487661">MNLAADTYGLDSVASSLDEGRRAAESSINGLDRSLASFRTATHRCRGRSDESRFADDQNSTFLLGNSSSEVGYEKSHPGKKVFLVSSTAQYECTVPVDGALENQIFCYTPKKMWEDTYHLEVTVDGIPVKDSNYCYGNKFSGNCLYSPRGYYTPLIQYVQPTSGPPGEQDIKHTPKTRTVLKIYGQIFTDRFGSNVNQSSNGRKEKLLRVFAGPKLCKLRDSQSVNGDTFYGIQLTGTWGYMKCKMQGTSVGNMNASFIIEAPLGRSLPDSTALKIFNYDKIAMFQSYTESTSIYPTSGSTEGGQLLTIYGKHFDKRLPYAKARAYVGETECVVKAVQDTYLTCEIAAKPSVLGSEFTGGRGLKLEYWNVTQKSFQNLEQIWNLSTSAAEYHSGIADDAHLEDLNYDNFVSRLSGYFIPPHNGQYQFFMKCVGQAKLYFSQTGPSSGKVLIASFPGEQSSPRFTLTKGKSYFLDVLHLDYGSGASVQVGVKFFNTTLTSVYSGNVKQERQRFKVTSTVLDEIQSVDLRNYTKQNETKEVQVVQIIESVKGSFINVRIRLGLFGVFTCPIAPKSASNVDVMSALNDLPWLDVTESFTVETTSIPNGVKYKITFNSKRGDFDKIEVRTVAGTPKVTATVTEVTKGLSDMFTISLAMEGIPSGIFNSNATTDQVKAALDPMFGARCPKALTAPTKVKVAENFEFGTGSSNGEWVINEEAFCGKYSIKNPTVIFEKKDNQTVEDIKQTMYKWLCFASRGQLQNWVKLTYTFTNETGNTVGPITKSFTHLFSLDFTSWRYQCLNMYNWLKNEHGDFSFSLEKVVVGRISNIFIDMVTISVQETITKYAEVNLQILEAAKADGAVIDLVAVTSSTPGLYTIDMKTFDCGSSFGLFTLINSQASVVSRITAASPPVTGTISVTFNGKTKSGINIALDVGEIKKELQSIPNIGSLLVEKTGNCTNFDLIITLYSLSGNQEQLQVDASQLSGMNQSLVVSTDWDGGAWYDPIPGDMLRTPHTCPQALVYINNIPNKCIGDCCFHWSSEVTPTVTAISPSSGALGTVVTITGTGFDGTTASNNYVLIGDTECTVTIATDSSITCTVGNGHMGRHKVVVTVSRKGRASHPSGGDVVFNYTAEISSMSPSSGNLGGGTALTLSGYGFPKNAVVKVGTKTCIITFVNSTQIVCLTPAYTKAQTVSVTMSKDGITLTSPSSFTYDSSRTATITSVTPSTLGVQNGTIQISGSGFGSFANGSSVLFIGDVMASITSYNNTHVTASYSGLSPGYQYIKLNVGGNGFAIDNKGDLPTVTVQLDVTNVYPTKGSLLGGTKITVTGSGFGADSLDVEITIGDHVCDVELTEPTQVICQIQDTATVHQITNQGTDPDLGEGYAFKPNYVEVQTGDIVQWTWSTPTFVNGIAHSVHQTVNASAAVNMENGFGSPIKSKNGGYQFRFTLPGTYYYWSGFVDLNMAISYNGVAEVTKKTSYVGEVVVKVAGKRAIYNTTSGVSDPVDSNSCAPDNTQVSGCTDILPTSNDSSKFWFAFYTCSTPIIESLSHNNGTTETTIVIQGNGFASTNCQNEISFGVDVCTVTESAVNLTRCKINKLGKPTVAVQQEVNFRVGNRGYALVTISNSYDRMFGLLPSITDIIPHWGSTAGGTSVTIQGSGFGNDVDAVLVTIGGYACDINNVIYNEIVCETQSGSEGNQSLVVQVSINSQHLTAVCQTITNICQYTYATDQTPVLSSVSPTTVTGPTTLTIIGSKLGKDTADVVVTIGEEPCIVITVAETSLTCSFTSAPVGVNSVIVRISDMGKASGSLQVQSSAVITSISPSQGSIYGGTVLTIIGNGFVASDTVVWWDGTMCTIKSVALTQIICVTAAHAAATVTVMVTSKGMSYPSQSFVYTTDASPTIASINPVEGVSGDTLSITGSNFAASGVMVYIDGAACNVLSSNSTSIICTLGVHGSGRYPLLVIVEGKGSSNTNVEFSYKLSITGISPSIGSIAGGQMVTISGQGFDRNATSVTICGNVCSAIGTALQSANSFICFTPPANITGGTQSCNVVASAGSLVVTLSNGYTYDTSLTPSIITVSPARGSTAGGTTVTISGSGFGTTTGAVSVTIDGSNCTVSSVTDTVIICVTSAHSGSIKTKVRVEVSGNGIAKQQDESQTFYYVDRWSSPYSWGGGPLPAAGEMVVIPKGQTILLDTDTPVLSMLLIQGGQLIFDNENDIELKSKIILITDGGLLQAGTETERHLKKAIITLYGHCRDRELPIYGTKVLALREGVLDLHGKHIPLTWTRLQTTAVIGETIIMLTHPVEWNVGDEIVIASTGGYQSQSQNEENRIAAISADKRNITLESPLKFEHLGVIETFDGTQVEFRAEVGLLTHNVVVRGNSDQAWNDNIEACPEGFDTGEFATQTCFQGRFGEEIGSSGFGGHILIHAPERNKNLAIVRMENVEVTFAGQEFRLDRYPIYFRLNGDMSSSYVRGCAIHHTFNRAINIHGVHNTLVEQTVVYNISGGAFFLQDGIETGNTFQSNLAIYVRSSSSLLNDDITPASFWVTNPNNTIQHNAVAGGTHFGYLYHLQEHPDGPSFDPNICPHSVPLGRFYNNSAHSCGWYGLWIYQEYHPAVRGACTCGEPQQVIFEALISWNNVKGAEVVSGGAMTFNNCIFVNNDKAGYEGKSVDNVPQYPNEGAMVSNALIVGSTTTLDSYQGPSTGIVLPYGNGFLVKNVRFINYNSPGFVALSFTRIYGTCSSYCGGYNYHFKGIQFINTPRKARFEWEHEGVLIDEDGSLTGTSVGSKITPTTGTLPTSFCSPGFAGFSEGVDASICNASIRFHRLAMEKIVPMQGKRMLLSNSYGTSAIPDNWNTWVGTVIDGETYRIAFENSVKIRNISFSAVFHQFEPSDYVVFELQMAQFPDRLTIDGSNYIQPTIGGLNPANATTGDWEWDNVNNLVRIVVSGTKRMQKGCNIYSVDQEFPNFFAFKCFYEDCIHPQDLNTVPPVDSRSAVFVYWSKAIWIVGQFIDNTTYYTIGDDSASNVGMPPAYAYVIIPEGKWVVVDVENLKFSTLEVRGKMELENFPDSNGSYYNFKIEATYIIIQGGYFIGGWQNNPLQGSAEITLVGDHSTPEFPAADGPPIGSKVIGVFGHLDLHGKNVSHTWTKLNTTANVGDTQIKVQDAVDWNVGDTIVIAPTSYNAWETETFQISAISSTTITLYGTLSYEHLAFSEMLPSGKIIEMRAEVGLLTRNVKVIGKIYDSMDAESFGARIIVSSRSENGGGFFTGHARLSNVEFVNTGQKGYFELDDARFSITYSDTGTVSSIKPSYVKGCAFHDGFSPAIGLFGANGMIIENNVIHHTVKHAIWTTSVNTTIRGNLAVLNIWTESYEAAIEAFEATNLTLLDNAVSASERMCYHVPGTECDSGNAGKYINNIGHSCLIGTGLFPHDANVHSCTRLANFSLWKNHDYGLYYNNYPNTKLTDNMVIENGVNIFSMVVGPSSLEHQYDNKFAFVANTLIVGRTSSFSCSDNGLHSPLGGINGGMVGLTWTTFTSGSNNAPVYPLAGIMAYPAIGGTMHVSDVTFAYFQTSCPNQTDYAITTNEGNDDGNHPLIIERATLEFVDDALKVFIHRPNTEKINPADCVDMDCDAKKKTIMMDLDGSFLGKQASIISQSEFEWDANPVRGLGDYRIPKELLTDPVTGARLDVNSFAKKRGIIRNENCTLSADWQGWLCQGLDYLVLTIESMDADTETRRLSPVAIVAHYGDGYIDLINGPQDHGWCEGYTCRRRLSTFQAIVAAGQNFDVFFTSTSPQHSRYIMLDASESQAVRICAYYSQPNRLDVYLDGTYVLPKNAAYTPTGAMVLKRETYEGQYMPNVNTDASGSNYINMKTGIICFIVKGPRVIEIKTAEVIMVAFGLPMMTVDDFFGQNLVQNLAAFLSIPYSKIRIVNIINEQSSSGRRKRATSEGNITTIQMEIGNLPSSEINVTGSGVDLSHKELMNISYTLQNEIQSRTNLSDVLNTTILSTSIANPLPNPGSEEWASFNAKTSRYVIYNPVESFEFHTALTPASEGSQFSVQPVLKFLDENGYLVVVGSAENEWQVTASIHPGSGYPWAVLNGNVTVSFVNGFANFTDLSISHMGYDYNLDFIISAPTVAQHWTLSSEPFHVPGRKVSASQNISRNVIQNDPTEVILDLIDATTLQKIENIAWTGHAWNVTASLVSESSYGPLTGTLTTTFNPSTGKATFSNLNFTAIGPNYVKYHIMSEPAWYDEIYIGVIHVMSSSHVNMVVEKTSDIVLKFPQNYNQYLSTETARSKFHQLVGQYFANKNPGTLITGVFSRPGSIVVTITVDGTTYNVNATLFSICDDIESQTPFNFSSTTMYLSSYMVVDGVNYYGVTCGPKSSTETTQSLHPAIWAAIGIASILILVALILILWKCKAYHKTKTHDNDKISYLGGYQKTVEQQLLFENSFTSLRGEMISPPPLGTQLSEKYPKRIKSPLNRIQVTPYPLSLY</sequence>
<dbReference type="SUPFAM" id="SSF51126">
    <property type="entry name" value="Pectin lyase-like"/>
    <property type="match status" value="2"/>
</dbReference>
<dbReference type="InterPro" id="IPR013783">
    <property type="entry name" value="Ig-like_fold"/>
</dbReference>
<evidence type="ECO:0000256" key="12">
    <source>
        <dbReference type="SAM" id="Phobius"/>
    </source>
</evidence>
<dbReference type="PANTHER" id="PTHR46769">
    <property type="entry name" value="POLYCYSTIC KIDNEY AND HEPATIC DISEASE 1 (AUTOSOMAL RECESSIVE)-LIKE 1"/>
    <property type="match status" value="1"/>
</dbReference>
<dbReference type="Pfam" id="PF01833">
    <property type="entry name" value="TIG"/>
    <property type="match status" value="12"/>
</dbReference>
<dbReference type="Proteomes" id="UP001195483">
    <property type="component" value="Unassembled WGS sequence"/>
</dbReference>
<evidence type="ECO:0000256" key="4">
    <source>
        <dbReference type="ARBA" id="ARBA00022475"/>
    </source>
</evidence>
<comment type="subcellular location">
    <subcellularLocation>
        <location evidence="2">Cell membrane</location>
    </subcellularLocation>
    <subcellularLocation>
        <location evidence="3">Cell projection</location>
    </subcellularLocation>
    <subcellularLocation>
        <location evidence="1">Membrane</location>
        <topology evidence="1">Single-pass membrane protein</topology>
    </subcellularLocation>
</comment>
<dbReference type="Pfam" id="PF24606">
    <property type="entry name" value="CEMIP_beta-hel"/>
    <property type="match status" value="2"/>
</dbReference>
<feature type="domain" description="G8" evidence="13">
    <location>
        <begin position="3015"/>
        <end position="3153"/>
    </location>
</feature>
<keyword evidence="8 12" id="KW-1133">Transmembrane helix</keyword>
<dbReference type="SMART" id="SM01225">
    <property type="entry name" value="G8"/>
    <property type="match status" value="2"/>
</dbReference>
<evidence type="ECO:0000259" key="14">
    <source>
        <dbReference type="PROSITE" id="PS51820"/>
    </source>
</evidence>
<dbReference type="InterPro" id="IPR012334">
    <property type="entry name" value="Pectin_lyas_fold"/>
</dbReference>
<feature type="domain" description="PA14" evidence="14">
    <location>
        <begin position="358"/>
        <end position="504"/>
    </location>
</feature>
<dbReference type="InterPro" id="IPR006626">
    <property type="entry name" value="PbH1"/>
</dbReference>
<keyword evidence="5 12" id="KW-0812">Transmembrane</keyword>
<evidence type="ECO:0000313" key="15">
    <source>
        <dbReference type="EMBL" id="KAK3587660.1"/>
    </source>
</evidence>
<dbReference type="PROSITE" id="PS51484">
    <property type="entry name" value="G8"/>
    <property type="match status" value="2"/>
</dbReference>
<proteinExistence type="predicted"/>
<dbReference type="GO" id="GO:0005886">
    <property type="term" value="C:plasma membrane"/>
    <property type="evidence" value="ECO:0007669"/>
    <property type="project" value="UniProtKB-SubCell"/>
</dbReference>
<dbReference type="InterPro" id="IPR037524">
    <property type="entry name" value="PA14/GLEYA"/>
</dbReference>
<evidence type="ECO:0000313" key="16">
    <source>
        <dbReference type="Proteomes" id="UP001195483"/>
    </source>
</evidence>
<dbReference type="InterPro" id="IPR055401">
    <property type="entry name" value="CEMIP_beta-hel_dom"/>
</dbReference>
<keyword evidence="16" id="KW-1185">Reference proteome</keyword>
<dbReference type="SMART" id="SM00710">
    <property type="entry name" value="PbH1"/>
    <property type="match status" value="7"/>
</dbReference>
<keyword evidence="9 12" id="KW-0472">Membrane</keyword>
<gene>
    <name evidence="15" type="ORF">CHS0354_042444</name>
</gene>
<accession>A0AAE0S967</accession>
<dbReference type="Pfam" id="PF10162">
    <property type="entry name" value="G8"/>
    <property type="match status" value="2"/>
</dbReference>
<reference evidence="15" key="2">
    <citation type="journal article" date="2021" name="Genome Biol. Evol.">
        <title>Developing a high-quality reference genome for a parasitic bivalve with doubly uniparental inheritance (Bivalvia: Unionida).</title>
        <authorList>
            <person name="Smith C.H."/>
        </authorList>
    </citation>
    <scope>NUCLEOTIDE SEQUENCE</scope>
    <source>
        <strain evidence="15">CHS0354</strain>
        <tissue evidence="15">Mantle</tissue>
    </source>
</reference>
<evidence type="ECO:0000256" key="2">
    <source>
        <dbReference type="ARBA" id="ARBA00004236"/>
    </source>
</evidence>
<keyword evidence="6" id="KW-0732">Signal</keyword>
<evidence type="ECO:0000256" key="1">
    <source>
        <dbReference type="ARBA" id="ARBA00004167"/>
    </source>
</evidence>
<evidence type="ECO:0000256" key="8">
    <source>
        <dbReference type="ARBA" id="ARBA00022989"/>
    </source>
</evidence>
<name>A0AAE0S967_9BIVA</name>
<keyword evidence="10" id="KW-0325">Glycoprotein</keyword>
<organism evidence="15 16">
    <name type="scientific">Potamilus streckersoni</name>
    <dbReference type="NCBI Taxonomy" id="2493646"/>
    <lineage>
        <taxon>Eukaryota</taxon>
        <taxon>Metazoa</taxon>
        <taxon>Spiralia</taxon>
        <taxon>Lophotrochozoa</taxon>
        <taxon>Mollusca</taxon>
        <taxon>Bivalvia</taxon>
        <taxon>Autobranchia</taxon>
        <taxon>Heteroconchia</taxon>
        <taxon>Palaeoheterodonta</taxon>
        <taxon>Unionida</taxon>
        <taxon>Unionoidea</taxon>
        <taxon>Unionidae</taxon>
        <taxon>Ambleminae</taxon>
        <taxon>Lampsilini</taxon>
        <taxon>Potamilus</taxon>
    </lineage>
</organism>
<dbReference type="InterPro" id="IPR052387">
    <property type="entry name" value="Fibrocystin"/>
</dbReference>
<dbReference type="InterPro" id="IPR002909">
    <property type="entry name" value="IPT_dom"/>
</dbReference>
<feature type="transmembrane region" description="Helical" evidence="12">
    <location>
        <begin position="4398"/>
        <end position="4419"/>
    </location>
</feature>
<dbReference type="Gene3D" id="2.60.40.420">
    <property type="entry name" value="Cupredoxins - blue copper proteins"/>
    <property type="match status" value="1"/>
</dbReference>
<dbReference type="CDD" id="cd00603">
    <property type="entry name" value="IPT_PCSR"/>
    <property type="match status" value="8"/>
</dbReference>
<keyword evidence="7" id="KW-0677">Repeat</keyword>
<keyword evidence="11" id="KW-0966">Cell projection</keyword>
<dbReference type="Gene3D" id="2.60.40.10">
    <property type="entry name" value="Immunoglobulins"/>
    <property type="match status" value="12"/>
</dbReference>
<dbReference type="PANTHER" id="PTHR46769:SF2">
    <property type="entry name" value="FIBROCYSTIN-L ISOFORM 2 PRECURSOR-RELATED"/>
    <property type="match status" value="1"/>
</dbReference>
<reference evidence="15" key="1">
    <citation type="journal article" date="2021" name="Genome Biol. Evol.">
        <title>A High-Quality Reference Genome for a Parasitic Bivalve with Doubly Uniparental Inheritance (Bivalvia: Unionida).</title>
        <authorList>
            <person name="Smith C.H."/>
        </authorList>
    </citation>
    <scope>NUCLEOTIDE SEQUENCE</scope>
    <source>
        <strain evidence="15">CHS0354</strain>
    </source>
</reference>
<evidence type="ECO:0000259" key="13">
    <source>
        <dbReference type="PROSITE" id="PS51484"/>
    </source>
</evidence>
<dbReference type="InterPro" id="IPR019316">
    <property type="entry name" value="G8_domain"/>
</dbReference>
<comment type="caution">
    <text evidence="15">The sequence shown here is derived from an EMBL/GenBank/DDBJ whole genome shotgun (WGS) entry which is preliminary data.</text>
</comment>
<dbReference type="PROSITE" id="PS51820">
    <property type="entry name" value="PA14"/>
    <property type="match status" value="1"/>
</dbReference>
<dbReference type="InterPro" id="IPR014756">
    <property type="entry name" value="Ig_E-set"/>
</dbReference>
<feature type="domain" description="G8" evidence="13">
    <location>
        <begin position="2168"/>
        <end position="2289"/>
    </location>
</feature>
<dbReference type="GO" id="GO:0042995">
    <property type="term" value="C:cell projection"/>
    <property type="evidence" value="ECO:0007669"/>
    <property type="project" value="UniProtKB-SubCell"/>
</dbReference>
<evidence type="ECO:0000256" key="10">
    <source>
        <dbReference type="ARBA" id="ARBA00023180"/>
    </source>
</evidence>
<evidence type="ECO:0000256" key="9">
    <source>
        <dbReference type="ARBA" id="ARBA00023136"/>
    </source>
</evidence>
<dbReference type="SUPFAM" id="SSF49503">
    <property type="entry name" value="Cupredoxins"/>
    <property type="match status" value="1"/>
</dbReference>
<reference evidence="15" key="3">
    <citation type="submission" date="2023-05" db="EMBL/GenBank/DDBJ databases">
        <authorList>
            <person name="Smith C.H."/>
        </authorList>
    </citation>
    <scope>NUCLEOTIDE SEQUENCE</scope>
    <source>
        <strain evidence="15">CHS0354</strain>
        <tissue evidence="15">Mantle</tissue>
    </source>
</reference>
<evidence type="ECO:0000256" key="6">
    <source>
        <dbReference type="ARBA" id="ARBA00022729"/>
    </source>
</evidence>
<evidence type="ECO:0000256" key="3">
    <source>
        <dbReference type="ARBA" id="ARBA00004316"/>
    </source>
</evidence>
<dbReference type="SMART" id="SM00429">
    <property type="entry name" value="IPT"/>
    <property type="match status" value="10"/>
</dbReference>
<dbReference type="InterPro" id="IPR011050">
    <property type="entry name" value="Pectin_lyase_fold/virulence"/>
</dbReference>
<evidence type="ECO:0000256" key="7">
    <source>
        <dbReference type="ARBA" id="ARBA00022737"/>
    </source>
</evidence>
<keyword evidence="4" id="KW-1003">Cell membrane</keyword>